<dbReference type="NCBIfam" id="NF004638">
    <property type="entry name" value="PRK05988.1"/>
    <property type="match status" value="1"/>
</dbReference>
<dbReference type="GO" id="GO:0016491">
    <property type="term" value="F:oxidoreductase activity"/>
    <property type="evidence" value="ECO:0007669"/>
    <property type="project" value="InterPro"/>
</dbReference>
<protein>
    <submittedName>
        <fullName evidence="8">Formate dehydrogenase subunit gamma</fullName>
    </submittedName>
</protein>
<feature type="binding site" evidence="7">
    <location>
        <position position="132"/>
    </location>
    <ligand>
        <name>[2Fe-2S] cluster</name>
        <dbReference type="ChEBI" id="CHEBI:190135"/>
    </ligand>
</feature>
<dbReference type="GO" id="GO:0046872">
    <property type="term" value="F:metal ion binding"/>
    <property type="evidence" value="ECO:0007669"/>
    <property type="project" value="UniProtKB-KW"/>
</dbReference>
<evidence type="ECO:0000256" key="5">
    <source>
        <dbReference type="ARBA" id="ARBA00023014"/>
    </source>
</evidence>
<accession>A0A7W9L3D5</accession>
<dbReference type="PIRSF" id="PIRSF000216">
    <property type="entry name" value="NADH_DH_24kDa"/>
    <property type="match status" value="1"/>
</dbReference>
<evidence type="ECO:0000256" key="7">
    <source>
        <dbReference type="PIRSR" id="PIRSR000216-1"/>
    </source>
</evidence>
<feature type="binding site" evidence="7">
    <location>
        <position position="92"/>
    </location>
    <ligand>
        <name>[2Fe-2S] cluster</name>
        <dbReference type="ChEBI" id="CHEBI:190135"/>
    </ligand>
</feature>
<dbReference type="Proteomes" id="UP000523821">
    <property type="component" value="Unassembled WGS sequence"/>
</dbReference>
<keyword evidence="9" id="KW-1185">Reference proteome</keyword>
<comment type="cofactor">
    <cofactor evidence="6">
        <name>[2Fe-2S] cluster</name>
        <dbReference type="ChEBI" id="CHEBI:190135"/>
    </cofactor>
</comment>
<organism evidence="8 9">
    <name type="scientific">Prosthecomicrobium pneumaticum</name>
    <dbReference type="NCBI Taxonomy" id="81895"/>
    <lineage>
        <taxon>Bacteria</taxon>
        <taxon>Pseudomonadati</taxon>
        <taxon>Pseudomonadota</taxon>
        <taxon>Alphaproteobacteria</taxon>
        <taxon>Hyphomicrobiales</taxon>
        <taxon>Kaistiaceae</taxon>
        <taxon>Prosthecomicrobium</taxon>
    </lineage>
</organism>
<keyword evidence="3 7" id="KW-0479">Metal-binding</keyword>
<evidence type="ECO:0000313" key="8">
    <source>
        <dbReference type="EMBL" id="MBB5754447.1"/>
    </source>
</evidence>
<dbReference type="InterPro" id="IPR028431">
    <property type="entry name" value="NADP_DH_HndA-like"/>
</dbReference>
<sequence>MSEGTRADATSFDEAALGRILARHPARQAALLPILHDVVATFRYVPAEAVPLIATHINCTRAEVHGVVTFYEDFRERPPGRHVLRLCRAEACQAMGGDALALQAERLAGCPLGETRADGKLSLEAVFCLGLCAVAPSAMLDGKLYGRLDPATLKLMIGEVLT</sequence>
<dbReference type="Gene3D" id="3.40.30.10">
    <property type="entry name" value="Glutaredoxin"/>
    <property type="match status" value="1"/>
</dbReference>
<feature type="binding site" evidence="7">
    <location>
        <position position="128"/>
    </location>
    <ligand>
        <name>[2Fe-2S] cluster</name>
        <dbReference type="ChEBI" id="CHEBI:190135"/>
    </ligand>
</feature>
<dbReference type="Gene3D" id="1.10.10.1590">
    <property type="entry name" value="NADH-quinone oxidoreductase subunit E"/>
    <property type="match status" value="1"/>
</dbReference>
<keyword evidence="4 7" id="KW-0408">Iron</keyword>
<comment type="similarity">
    <text evidence="1">Belongs to the complex I 24 kDa subunit family.</text>
</comment>
<gene>
    <name evidence="8" type="ORF">GGQ63_003533</name>
</gene>
<dbReference type="PANTHER" id="PTHR43342:SF2">
    <property type="entry name" value="POTENTIAL NAD-REDUCING HYDROGENASE SUBUNIT"/>
    <property type="match status" value="1"/>
</dbReference>
<dbReference type="PANTHER" id="PTHR43342">
    <property type="entry name" value="NADH-QUINONE OXIDOREDUCTASE, E SUBUNIT"/>
    <property type="match status" value="1"/>
</dbReference>
<evidence type="ECO:0000256" key="2">
    <source>
        <dbReference type="ARBA" id="ARBA00022714"/>
    </source>
</evidence>
<dbReference type="EMBL" id="JACHOO010000008">
    <property type="protein sequence ID" value="MBB5754447.1"/>
    <property type="molecule type" value="Genomic_DNA"/>
</dbReference>
<reference evidence="8 9" key="1">
    <citation type="submission" date="2020-08" db="EMBL/GenBank/DDBJ databases">
        <title>Genomic Encyclopedia of Type Strains, Phase IV (KMG-IV): sequencing the most valuable type-strain genomes for metagenomic binning, comparative biology and taxonomic classification.</title>
        <authorList>
            <person name="Goeker M."/>
        </authorList>
    </citation>
    <scope>NUCLEOTIDE SEQUENCE [LARGE SCALE GENOMIC DNA]</scope>
    <source>
        <strain evidence="8 9">DSM 16268</strain>
    </source>
</reference>
<comment type="cofactor">
    <cofactor evidence="7">
        <name>[2Fe-2S] cluster</name>
        <dbReference type="ChEBI" id="CHEBI:190135"/>
    </cofactor>
    <text evidence="7">Binds 1 [2Fe-2S] cluster.</text>
</comment>
<keyword evidence="5 7" id="KW-0411">Iron-sulfur</keyword>
<name>A0A7W9L3D5_9HYPH</name>
<evidence type="ECO:0000313" key="9">
    <source>
        <dbReference type="Proteomes" id="UP000523821"/>
    </source>
</evidence>
<dbReference type="Pfam" id="PF01257">
    <property type="entry name" value="2Fe-2S_thioredx"/>
    <property type="match status" value="1"/>
</dbReference>
<dbReference type="RefSeq" id="WP_246429851.1">
    <property type="nucleotide sequence ID" value="NZ_JACHOO010000008.1"/>
</dbReference>
<comment type="caution">
    <text evidence="8">The sequence shown here is derived from an EMBL/GenBank/DDBJ whole genome shotgun (WGS) entry which is preliminary data.</text>
</comment>
<evidence type="ECO:0000256" key="4">
    <source>
        <dbReference type="ARBA" id="ARBA00023004"/>
    </source>
</evidence>
<feature type="binding site" evidence="7">
    <location>
        <position position="87"/>
    </location>
    <ligand>
        <name>[2Fe-2S] cluster</name>
        <dbReference type="ChEBI" id="CHEBI:190135"/>
    </ligand>
</feature>
<dbReference type="GO" id="GO:0051537">
    <property type="term" value="F:2 iron, 2 sulfur cluster binding"/>
    <property type="evidence" value="ECO:0007669"/>
    <property type="project" value="UniProtKB-KW"/>
</dbReference>
<dbReference type="InterPro" id="IPR036249">
    <property type="entry name" value="Thioredoxin-like_sf"/>
</dbReference>
<evidence type="ECO:0000256" key="3">
    <source>
        <dbReference type="ARBA" id="ARBA00022723"/>
    </source>
</evidence>
<dbReference type="AlphaFoldDB" id="A0A7W9L3D5"/>
<dbReference type="CDD" id="cd03081">
    <property type="entry name" value="TRX_Fd_NuoE_FDH_gamma"/>
    <property type="match status" value="1"/>
</dbReference>
<proteinExistence type="inferred from homology"/>
<keyword evidence="2 7" id="KW-0001">2Fe-2S</keyword>
<dbReference type="PROSITE" id="PS01099">
    <property type="entry name" value="COMPLEX1_24K"/>
    <property type="match status" value="1"/>
</dbReference>
<evidence type="ECO:0000256" key="6">
    <source>
        <dbReference type="ARBA" id="ARBA00034078"/>
    </source>
</evidence>
<evidence type="ECO:0000256" key="1">
    <source>
        <dbReference type="ARBA" id="ARBA00010643"/>
    </source>
</evidence>
<dbReference type="InterPro" id="IPR002023">
    <property type="entry name" value="NuoE-like"/>
</dbReference>
<dbReference type="InterPro" id="IPR041921">
    <property type="entry name" value="NuoE_N"/>
</dbReference>
<dbReference type="SUPFAM" id="SSF52833">
    <property type="entry name" value="Thioredoxin-like"/>
    <property type="match status" value="1"/>
</dbReference>